<name>A0A0D0CDX3_9AGAM</name>
<reference evidence="2 3" key="1">
    <citation type="submission" date="2014-04" db="EMBL/GenBank/DDBJ databases">
        <authorList>
            <consortium name="DOE Joint Genome Institute"/>
            <person name="Kuo A."/>
            <person name="Kohler A."/>
            <person name="Jargeat P."/>
            <person name="Nagy L.G."/>
            <person name="Floudas D."/>
            <person name="Copeland A."/>
            <person name="Barry K.W."/>
            <person name="Cichocki N."/>
            <person name="Veneault-Fourrey C."/>
            <person name="LaButti K."/>
            <person name="Lindquist E.A."/>
            <person name="Lipzen A."/>
            <person name="Lundell T."/>
            <person name="Morin E."/>
            <person name="Murat C."/>
            <person name="Sun H."/>
            <person name="Tunlid A."/>
            <person name="Henrissat B."/>
            <person name="Grigoriev I.V."/>
            <person name="Hibbett D.S."/>
            <person name="Martin F."/>
            <person name="Nordberg H.P."/>
            <person name="Cantor M.N."/>
            <person name="Hua S.X."/>
        </authorList>
    </citation>
    <scope>NUCLEOTIDE SEQUENCE [LARGE SCALE GENOMIC DNA]</scope>
    <source>
        <strain evidence="2 3">Ve08.2h10</strain>
    </source>
</reference>
<dbReference type="Pfam" id="PF18803">
    <property type="entry name" value="CxC2"/>
    <property type="match status" value="1"/>
</dbReference>
<dbReference type="Proteomes" id="UP000054538">
    <property type="component" value="Unassembled WGS sequence"/>
</dbReference>
<proteinExistence type="predicted"/>
<dbReference type="EMBL" id="KN829445">
    <property type="protein sequence ID" value="KIK73763.1"/>
    <property type="molecule type" value="Genomic_DNA"/>
</dbReference>
<accession>A0A0D0CDX3</accession>
<dbReference type="InterPro" id="IPR041457">
    <property type="entry name" value="CxC2_KDZ-assoc"/>
</dbReference>
<dbReference type="AlphaFoldDB" id="A0A0D0CDX3"/>
<dbReference type="InParanoid" id="A0A0D0CDX3"/>
<protein>
    <recommendedName>
        <fullName evidence="1">CxC2-like cysteine cluster KDZ transposase-associated domain-containing protein</fullName>
    </recommendedName>
</protein>
<gene>
    <name evidence="2" type="ORF">PAXRUDRAFT_177552</name>
</gene>
<dbReference type="OrthoDB" id="2682806at2759"/>
<reference evidence="3" key="2">
    <citation type="submission" date="2015-01" db="EMBL/GenBank/DDBJ databases">
        <title>Evolutionary Origins and Diversification of the Mycorrhizal Mutualists.</title>
        <authorList>
            <consortium name="DOE Joint Genome Institute"/>
            <consortium name="Mycorrhizal Genomics Consortium"/>
            <person name="Kohler A."/>
            <person name="Kuo A."/>
            <person name="Nagy L.G."/>
            <person name="Floudas D."/>
            <person name="Copeland A."/>
            <person name="Barry K.W."/>
            <person name="Cichocki N."/>
            <person name="Veneault-Fourrey C."/>
            <person name="LaButti K."/>
            <person name="Lindquist E.A."/>
            <person name="Lipzen A."/>
            <person name="Lundell T."/>
            <person name="Morin E."/>
            <person name="Murat C."/>
            <person name="Riley R."/>
            <person name="Ohm R."/>
            <person name="Sun H."/>
            <person name="Tunlid A."/>
            <person name="Henrissat B."/>
            <person name="Grigoriev I.V."/>
            <person name="Hibbett D.S."/>
            <person name="Martin F."/>
        </authorList>
    </citation>
    <scope>NUCLEOTIDE SEQUENCE [LARGE SCALE GENOMIC DNA]</scope>
    <source>
        <strain evidence="3">Ve08.2h10</strain>
    </source>
</reference>
<keyword evidence="3" id="KW-1185">Reference proteome</keyword>
<organism evidence="2 3">
    <name type="scientific">Paxillus rubicundulus Ve08.2h10</name>
    <dbReference type="NCBI Taxonomy" id="930991"/>
    <lineage>
        <taxon>Eukaryota</taxon>
        <taxon>Fungi</taxon>
        <taxon>Dikarya</taxon>
        <taxon>Basidiomycota</taxon>
        <taxon>Agaricomycotina</taxon>
        <taxon>Agaricomycetes</taxon>
        <taxon>Agaricomycetidae</taxon>
        <taxon>Boletales</taxon>
        <taxon>Paxilineae</taxon>
        <taxon>Paxillaceae</taxon>
        <taxon>Paxillus</taxon>
    </lineage>
</organism>
<dbReference type="PROSITE" id="PS51257">
    <property type="entry name" value="PROKAR_LIPOPROTEIN"/>
    <property type="match status" value="1"/>
</dbReference>
<dbReference type="HOGENOM" id="CLU_003703_1_2_1"/>
<evidence type="ECO:0000313" key="3">
    <source>
        <dbReference type="Proteomes" id="UP000054538"/>
    </source>
</evidence>
<evidence type="ECO:0000313" key="2">
    <source>
        <dbReference type="EMBL" id="KIK73763.1"/>
    </source>
</evidence>
<sequence length="166" mass="18834">MPLKFWLPERSSFVDEFVRLEGRGNSCQWTSCSCGYEEPEHCCDDCFSQHLSCKECTVQAHRNLPLHRIKHWLGGYFADFTLKSLGLHVQLGHKPGGVCPNQQAAFDNNFVVIDVHSIHAIGLDFCGCELTTTRCRQLLCACWFPVTVDHPHTAATFSVLQFFKPM</sequence>
<evidence type="ECO:0000259" key="1">
    <source>
        <dbReference type="Pfam" id="PF18803"/>
    </source>
</evidence>
<dbReference type="STRING" id="930991.A0A0D0CDX3"/>
<feature type="domain" description="CxC2-like cysteine cluster KDZ transposase-associated" evidence="1">
    <location>
        <begin position="82"/>
        <end position="164"/>
    </location>
</feature>